<sequence length="66" mass="7489">MDSKGDNKFQATAWIPEGKPNDVFGDNIKLIGERLAFTDKDEEEMLILPKFFKEANFLCFAIMAST</sequence>
<dbReference type="EMBL" id="PFVG01000088">
    <property type="protein sequence ID" value="PJA91863.1"/>
    <property type="molecule type" value="Genomic_DNA"/>
</dbReference>
<dbReference type="Proteomes" id="UP000229569">
    <property type="component" value="Unassembled WGS sequence"/>
</dbReference>
<reference evidence="2" key="1">
    <citation type="submission" date="2017-09" db="EMBL/GenBank/DDBJ databases">
        <title>Depth-based differentiation of microbial function through sediment-hosted aquifers and enrichment of novel symbionts in the deep terrestrial subsurface.</title>
        <authorList>
            <person name="Probst A.J."/>
            <person name="Ladd B."/>
            <person name="Jarett J.K."/>
            <person name="Geller-Mcgrath D.E."/>
            <person name="Sieber C.M.K."/>
            <person name="Emerson J.B."/>
            <person name="Anantharaman K."/>
            <person name="Thomas B.C."/>
            <person name="Malmstrom R."/>
            <person name="Stieglmeier M."/>
            <person name="Klingl A."/>
            <person name="Woyke T."/>
            <person name="Ryan C.M."/>
            <person name="Banfield J.F."/>
        </authorList>
    </citation>
    <scope>NUCLEOTIDE SEQUENCE [LARGE SCALE GENOMIC DNA]</scope>
</reference>
<evidence type="ECO:0000313" key="1">
    <source>
        <dbReference type="EMBL" id="PJA91863.1"/>
    </source>
</evidence>
<feature type="non-terminal residue" evidence="1">
    <location>
        <position position="66"/>
    </location>
</feature>
<proteinExistence type="predicted"/>
<gene>
    <name evidence="1" type="ORF">CO134_03155</name>
</gene>
<organism evidence="1 2">
    <name type="scientific">Candidatus Kuenenbacteria bacterium CG_4_9_14_3_um_filter_39_14</name>
    <dbReference type="NCBI Taxonomy" id="1974616"/>
    <lineage>
        <taxon>Bacteria</taxon>
        <taxon>Candidatus Kueneniibacteriota</taxon>
    </lineage>
</organism>
<evidence type="ECO:0000313" key="2">
    <source>
        <dbReference type="Proteomes" id="UP000229569"/>
    </source>
</evidence>
<protein>
    <submittedName>
        <fullName evidence="1">Uncharacterized protein</fullName>
    </submittedName>
</protein>
<name>A0A2M7Z8G8_9BACT</name>
<accession>A0A2M7Z8G8</accession>
<dbReference type="AlphaFoldDB" id="A0A2M7Z8G8"/>
<comment type="caution">
    <text evidence="1">The sequence shown here is derived from an EMBL/GenBank/DDBJ whole genome shotgun (WGS) entry which is preliminary data.</text>
</comment>